<organism evidence="3">
    <name type="scientific">Photinus pyralis</name>
    <name type="common">Common eastern firefly</name>
    <name type="synonym">Lampyris pyralis</name>
    <dbReference type="NCBI Taxonomy" id="7054"/>
    <lineage>
        <taxon>Eukaryota</taxon>
        <taxon>Metazoa</taxon>
        <taxon>Ecdysozoa</taxon>
        <taxon>Arthropoda</taxon>
        <taxon>Hexapoda</taxon>
        <taxon>Insecta</taxon>
        <taxon>Pterygota</taxon>
        <taxon>Neoptera</taxon>
        <taxon>Endopterygota</taxon>
        <taxon>Coleoptera</taxon>
        <taxon>Polyphaga</taxon>
        <taxon>Elateriformia</taxon>
        <taxon>Elateroidea</taxon>
        <taxon>Lampyridae</taxon>
        <taxon>Lampyrinae</taxon>
        <taxon>Photinus</taxon>
    </lineage>
</organism>
<dbReference type="RefSeq" id="XP_031335537.1">
    <property type="nucleotide sequence ID" value="XM_031479677.1"/>
</dbReference>
<evidence type="ECO:0000256" key="1">
    <source>
        <dbReference type="SAM" id="Coils"/>
    </source>
</evidence>
<dbReference type="KEGG" id="ppyr:116165330"/>
<dbReference type="GeneID" id="116165330"/>
<dbReference type="EMBL" id="GEZM01060187">
    <property type="protein sequence ID" value="JAV71207.1"/>
    <property type="molecule type" value="Transcribed_RNA"/>
</dbReference>
<accession>A0A1Y1LJL1</accession>
<feature type="coiled-coil region" evidence="1">
    <location>
        <begin position="391"/>
        <end position="485"/>
    </location>
</feature>
<feature type="region of interest" description="Disordered" evidence="2">
    <location>
        <begin position="66"/>
        <end position="85"/>
    </location>
</feature>
<name>A0A1Y1LJL1_PHOPY</name>
<protein>
    <recommendedName>
        <fullName evidence="4">Inner centromere protein ARK-binding domain-containing protein</fullName>
    </recommendedName>
</protein>
<dbReference type="OrthoDB" id="6123at2759"/>
<evidence type="ECO:0000256" key="2">
    <source>
        <dbReference type="SAM" id="MobiDB-lite"/>
    </source>
</evidence>
<evidence type="ECO:0008006" key="4">
    <source>
        <dbReference type="Google" id="ProtNLM"/>
    </source>
</evidence>
<feature type="region of interest" description="Disordered" evidence="2">
    <location>
        <begin position="329"/>
        <end position="348"/>
    </location>
</feature>
<sequence>MNVFEELEEMLDNTFKEVIAALSTFAAAVDEEYAFFDCVEKDIEYYKKEGILVCSFQNDTCASKRSSSLKENVQTNERNSKRRTRRNIEKANILSNVSNLVEHRVDKLVADVQIKIERTSRGIANEVTIKQEGDMLPPQNKRVPKRRANEVKLECVGDSIIEPKDSVGVIVGPDSEVRVTRARTKGRAKPEVPVDLDVRQVKSEKTRTKSKREKHDSKSSQSAIIEEDKNADRLSQKQNLISVTNDGVETIQAVEFAEQNSEHEIIGLVAETNCNTFSNPAAAASTPHNVDDLTISDKESPQCTSRPRKVTQFFTPSASTPIAKCSSKATLSRKGLPSELTRNPKLQNSSLRDSKLKFLQTSAKKASAARARTGSALKASQIEFREREMRRKQKEEEASRKKQALILAQTEGRRLRREERELKVQQLKMDMEKEKQRQLKEAEKAREEKFKQILAEKEARFFKQKEEAARKRAAAAQKLDNMHQEDTPKLTPVFLTCPAPLLPTPDCYDSDDSTGRGTFVIPEFQKKDNLKKTLFQMQMLNSCTKPLFLRSFESPNLLKIFPAIKASQLKRTSSAIWNRTEMSVIDSFLEECS</sequence>
<feature type="region of interest" description="Disordered" evidence="2">
    <location>
        <begin position="280"/>
        <end position="308"/>
    </location>
</feature>
<reference evidence="3" key="1">
    <citation type="journal article" date="2016" name="Sci. Rep.">
        <title>Molecular characterization of firefly nuptial gifts: a multi-omics approach sheds light on postcopulatory sexual selection.</title>
        <authorList>
            <person name="Al-Wathiqui N."/>
            <person name="Fallon T.R."/>
            <person name="South A."/>
            <person name="Weng J.K."/>
            <person name="Lewis S.M."/>
        </authorList>
    </citation>
    <scope>NUCLEOTIDE SEQUENCE</scope>
</reference>
<dbReference type="AlphaFoldDB" id="A0A1Y1LJL1"/>
<proteinExistence type="predicted"/>
<feature type="region of interest" description="Disordered" evidence="2">
    <location>
        <begin position="201"/>
        <end position="233"/>
    </location>
</feature>
<feature type="compositionally biased region" description="Basic and acidic residues" evidence="2">
    <location>
        <begin position="289"/>
        <end position="300"/>
    </location>
</feature>
<feature type="compositionally biased region" description="Basic and acidic residues" evidence="2">
    <location>
        <begin position="201"/>
        <end position="218"/>
    </location>
</feature>
<feature type="compositionally biased region" description="Polar residues" evidence="2">
    <location>
        <begin position="66"/>
        <end position="77"/>
    </location>
</feature>
<keyword evidence="1" id="KW-0175">Coiled coil</keyword>
<evidence type="ECO:0000313" key="3">
    <source>
        <dbReference type="EMBL" id="JAV71207.1"/>
    </source>
</evidence>